<gene>
    <name evidence="8" type="ORF">GCM10023082_53430</name>
</gene>
<keyword evidence="2" id="KW-0813">Transport</keyword>
<name>A0ABP7G3C7_9ACTN</name>
<dbReference type="SMART" id="SM00062">
    <property type="entry name" value="PBPb"/>
    <property type="match status" value="1"/>
</dbReference>
<protein>
    <submittedName>
        <fullName evidence="8">Glutamate ABC transporter substrate-binding protein</fullName>
    </submittedName>
</protein>
<comment type="caution">
    <text evidence="8">The sequence shown here is derived from an EMBL/GenBank/DDBJ whole genome shotgun (WGS) entry which is preliminary data.</text>
</comment>
<keyword evidence="3 6" id="KW-0732">Signal</keyword>
<evidence type="ECO:0000256" key="6">
    <source>
        <dbReference type="SAM" id="SignalP"/>
    </source>
</evidence>
<evidence type="ECO:0000256" key="4">
    <source>
        <dbReference type="RuleBase" id="RU003744"/>
    </source>
</evidence>
<feature type="chain" id="PRO_5045235147" evidence="6">
    <location>
        <begin position="26"/>
        <end position="383"/>
    </location>
</feature>
<evidence type="ECO:0000313" key="8">
    <source>
        <dbReference type="EMBL" id="GAA3750699.1"/>
    </source>
</evidence>
<evidence type="ECO:0000259" key="7">
    <source>
        <dbReference type="SMART" id="SM00062"/>
    </source>
</evidence>
<feature type="compositionally biased region" description="Low complexity" evidence="5">
    <location>
        <begin position="66"/>
        <end position="81"/>
    </location>
</feature>
<evidence type="ECO:0000256" key="2">
    <source>
        <dbReference type="ARBA" id="ARBA00022448"/>
    </source>
</evidence>
<feature type="region of interest" description="Disordered" evidence="5">
    <location>
        <begin position="39"/>
        <end position="108"/>
    </location>
</feature>
<dbReference type="InterPro" id="IPR051455">
    <property type="entry name" value="Bact_solute-bind_prot3"/>
</dbReference>
<dbReference type="Proteomes" id="UP001499884">
    <property type="component" value="Unassembled WGS sequence"/>
</dbReference>
<organism evidence="8 9">
    <name type="scientific">Streptomyces tremellae</name>
    <dbReference type="NCBI Taxonomy" id="1124239"/>
    <lineage>
        <taxon>Bacteria</taxon>
        <taxon>Bacillati</taxon>
        <taxon>Actinomycetota</taxon>
        <taxon>Actinomycetes</taxon>
        <taxon>Kitasatosporales</taxon>
        <taxon>Streptomycetaceae</taxon>
        <taxon>Streptomyces</taxon>
    </lineage>
</organism>
<feature type="compositionally biased region" description="Pro residues" evidence="5">
    <location>
        <begin position="56"/>
        <end position="65"/>
    </location>
</feature>
<reference evidence="9" key="1">
    <citation type="journal article" date="2019" name="Int. J. Syst. Evol. Microbiol.">
        <title>The Global Catalogue of Microorganisms (GCM) 10K type strain sequencing project: providing services to taxonomists for standard genome sequencing and annotation.</title>
        <authorList>
            <consortium name="The Broad Institute Genomics Platform"/>
            <consortium name="The Broad Institute Genome Sequencing Center for Infectious Disease"/>
            <person name="Wu L."/>
            <person name="Ma J."/>
        </authorList>
    </citation>
    <scope>NUCLEOTIDE SEQUENCE [LARGE SCALE GENOMIC DNA]</scope>
    <source>
        <strain evidence="9">JCM 30846</strain>
    </source>
</reference>
<dbReference type="CDD" id="cd13690">
    <property type="entry name" value="PBP2_GluB"/>
    <property type="match status" value="1"/>
</dbReference>
<dbReference type="PANTHER" id="PTHR30085">
    <property type="entry name" value="AMINO ACID ABC TRANSPORTER PERMEASE"/>
    <property type="match status" value="1"/>
</dbReference>
<feature type="domain" description="Solute-binding protein family 3/N-terminal" evidence="7">
    <location>
        <begin position="120"/>
        <end position="367"/>
    </location>
</feature>
<accession>A0ABP7G3C7</accession>
<feature type="signal peptide" evidence="6">
    <location>
        <begin position="1"/>
        <end position="25"/>
    </location>
</feature>
<evidence type="ECO:0000313" key="9">
    <source>
        <dbReference type="Proteomes" id="UP001499884"/>
    </source>
</evidence>
<dbReference type="InterPro" id="IPR018313">
    <property type="entry name" value="SBP_3_CS"/>
</dbReference>
<feature type="compositionally biased region" description="Low complexity" evidence="5">
    <location>
        <begin position="39"/>
        <end position="55"/>
    </location>
</feature>
<dbReference type="EMBL" id="BAABEP010000052">
    <property type="protein sequence ID" value="GAA3750699.1"/>
    <property type="molecule type" value="Genomic_DNA"/>
</dbReference>
<proteinExistence type="inferred from homology"/>
<evidence type="ECO:0000256" key="5">
    <source>
        <dbReference type="SAM" id="MobiDB-lite"/>
    </source>
</evidence>
<evidence type="ECO:0000256" key="3">
    <source>
        <dbReference type="ARBA" id="ARBA00022729"/>
    </source>
</evidence>
<dbReference type="SUPFAM" id="SSF53850">
    <property type="entry name" value="Periplasmic binding protein-like II"/>
    <property type="match status" value="1"/>
</dbReference>
<dbReference type="RefSeq" id="WP_345652661.1">
    <property type="nucleotide sequence ID" value="NZ_BAABEP010000052.1"/>
</dbReference>
<comment type="similarity">
    <text evidence="1 4">Belongs to the bacterial solute-binding protein 3 family.</text>
</comment>
<sequence>MGSVSGRPRARGRLTAVGAACAVTAALVAVPLVQHGAQHGARPAAADAAHAGTPPHTAPHTPPHPSGGAEQAAARTAPAAPSREEKCPSTGQPAEASVPASTAGGPTLDAMLARKGDQRTLVVGVDQNSYRWGYLNPATDQFEGFDIDLAHAIAKNIFGDADAVTFKPVSTAERTTALANGSVDLVVRTMTIACNRLDQAEFSTAYFTAGQQVLAPRDGSGITGYNESLSGKRVCTATGSTAVQELEKANPYHVVFWDRSNGKGYNPHHVDADDLSVANQLDCLVRLQLGLVDAVITDNALAAAQAAQDPAVELKGKKPFTTEYYGVAAKPGADDLVARVNSVLEQYRSGGAASPWRRSYDKWLKAELGPSAGPPAPLYLTGH</sequence>
<dbReference type="InterPro" id="IPR001638">
    <property type="entry name" value="Solute-binding_3/MltF_N"/>
</dbReference>
<keyword evidence="9" id="KW-1185">Reference proteome</keyword>
<dbReference type="Gene3D" id="3.40.190.10">
    <property type="entry name" value="Periplasmic binding protein-like II"/>
    <property type="match status" value="2"/>
</dbReference>
<dbReference type="PROSITE" id="PS01039">
    <property type="entry name" value="SBP_BACTERIAL_3"/>
    <property type="match status" value="1"/>
</dbReference>
<evidence type="ECO:0000256" key="1">
    <source>
        <dbReference type="ARBA" id="ARBA00010333"/>
    </source>
</evidence>
<dbReference type="PANTHER" id="PTHR30085:SF6">
    <property type="entry name" value="ABC TRANSPORTER GLUTAMINE-BINDING PROTEIN GLNH"/>
    <property type="match status" value="1"/>
</dbReference>
<dbReference type="Pfam" id="PF00497">
    <property type="entry name" value="SBP_bac_3"/>
    <property type="match status" value="1"/>
</dbReference>